<keyword evidence="14" id="KW-1185">Reference proteome</keyword>
<dbReference type="HAMAP" id="MF_00033">
    <property type="entry name" value="MurG"/>
    <property type="match status" value="1"/>
</dbReference>
<accession>A0A1H3EEU5</accession>
<dbReference type="RefSeq" id="WP_090244363.1">
    <property type="nucleotide sequence ID" value="NZ_FNOU01000007.1"/>
</dbReference>
<feature type="binding site" evidence="10">
    <location>
        <position position="166"/>
    </location>
    <ligand>
        <name>UDP-N-acetyl-alpha-D-glucosamine</name>
        <dbReference type="ChEBI" id="CHEBI:57705"/>
    </ligand>
</feature>
<dbReference type="InterPro" id="IPR007235">
    <property type="entry name" value="Glyco_trans_28_C"/>
</dbReference>
<evidence type="ECO:0000256" key="3">
    <source>
        <dbReference type="ARBA" id="ARBA00022676"/>
    </source>
</evidence>
<dbReference type="InterPro" id="IPR004276">
    <property type="entry name" value="GlycoTrans_28_N"/>
</dbReference>
<dbReference type="SUPFAM" id="SSF53756">
    <property type="entry name" value="UDP-Glycosyltransferase/glycogen phosphorylase"/>
    <property type="match status" value="1"/>
</dbReference>
<feature type="domain" description="Glycosyl transferase family 28 C-terminal" evidence="12">
    <location>
        <begin position="189"/>
        <end position="346"/>
    </location>
</feature>
<feature type="binding site" evidence="10">
    <location>
        <position position="196"/>
    </location>
    <ligand>
        <name>UDP-N-acetyl-alpha-D-glucosamine</name>
        <dbReference type="ChEBI" id="CHEBI:57705"/>
    </ligand>
</feature>
<evidence type="ECO:0000256" key="2">
    <source>
        <dbReference type="ARBA" id="ARBA00022618"/>
    </source>
</evidence>
<dbReference type="GO" id="GO:0009252">
    <property type="term" value="P:peptidoglycan biosynthetic process"/>
    <property type="evidence" value="ECO:0007669"/>
    <property type="project" value="UniProtKB-UniRule"/>
</dbReference>
<feature type="binding site" evidence="10">
    <location>
        <position position="125"/>
    </location>
    <ligand>
        <name>UDP-N-acetyl-alpha-D-glucosamine</name>
        <dbReference type="ChEBI" id="CHEBI:57705"/>
    </ligand>
</feature>
<dbReference type="GO" id="GO:0051991">
    <property type="term" value="F:UDP-N-acetyl-D-glucosamine:N-acetylmuramoyl-L-alanyl-D-glutamyl-meso-2,6-diaminopimelyl-D-alanyl-D-alanine-diphosphoundecaprenol 4-beta-N-acetylglucosaminlytransferase activity"/>
    <property type="evidence" value="ECO:0007669"/>
    <property type="project" value="RHEA"/>
</dbReference>
<dbReference type="Gene3D" id="3.40.50.2000">
    <property type="entry name" value="Glycogen Phosphorylase B"/>
    <property type="match status" value="2"/>
</dbReference>
<evidence type="ECO:0000256" key="9">
    <source>
        <dbReference type="ARBA" id="ARBA00023316"/>
    </source>
</evidence>
<keyword evidence="5 10" id="KW-0133">Cell shape</keyword>
<feature type="domain" description="Glycosyltransferase family 28 N-terminal" evidence="11">
    <location>
        <begin position="4"/>
        <end position="143"/>
    </location>
</feature>
<keyword evidence="8 10" id="KW-0131">Cell cycle</keyword>
<dbReference type="EMBL" id="FNOU01000007">
    <property type="protein sequence ID" value="SDX77137.1"/>
    <property type="molecule type" value="Genomic_DNA"/>
</dbReference>
<dbReference type="GO" id="GO:0050511">
    <property type="term" value="F:undecaprenyldiphospho-muramoylpentapeptide beta-N-acetylglucosaminyltransferase activity"/>
    <property type="evidence" value="ECO:0007669"/>
    <property type="project" value="UniProtKB-UniRule"/>
</dbReference>
<evidence type="ECO:0000313" key="13">
    <source>
        <dbReference type="EMBL" id="SDX77137.1"/>
    </source>
</evidence>
<dbReference type="EC" id="2.4.1.227" evidence="10"/>
<evidence type="ECO:0000256" key="1">
    <source>
        <dbReference type="ARBA" id="ARBA00022475"/>
    </source>
</evidence>
<evidence type="ECO:0000256" key="8">
    <source>
        <dbReference type="ARBA" id="ARBA00023306"/>
    </source>
</evidence>
<dbReference type="OrthoDB" id="9808936at2"/>
<dbReference type="PANTHER" id="PTHR21015">
    <property type="entry name" value="UDP-N-ACETYLGLUCOSAMINE--N-ACETYLMURAMYL-(PENTAPEPTIDE) PYROPHOSPHORYL-UNDECAPRENOL N-ACETYLGLUCOSAMINE TRANSFERASE 1"/>
    <property type="match status" value="1"/>
</dbReference>
<protein>
    <recommendedName>
        <fullName evidence="10">UDP-N-acetylglucosamine--N-acetylmuramyl-(pentapeptide) pyrophosphoryl-undecaprenol N-acetylglucosamine transferase</fullName>
        <ecNumber evidence="10">2.4.1.227</ecNumber>
    </recommendedName>
    <alternativeName>
        <fullName evidence="10">Undecaprenyl-PP-MurNAc-pentapeptide-UDPGlcNAc GlcNAc transferase</fullName>
    </alternativeName>
</protein>
<dbReference type="CDD" id="cd03785">
    <property type="entry name" value="GT28_MurG"/>
    <property type="match status" value="1"/>
</dbReference>
<keyword evidence="6 10" id="KW-0573">Peptidoglycan synthesis</keyword>
<comment type="function">
    <text evidence="10">Cell wall formation. Catalyzes the transfer of a GlcNAc subunit on undecaprenyl-pyrophosphoryl-MurNAc-pentapeptide (lipid intermediate I) to form undecaprenyl-pyrophosphoryl-MurNAc-(pentapeptide)GlcNAc (lipid intermediate II).</text>
</comment>
<keyword evidence="9 10" id="KW-0961">Cell wall biogenesis/degradation</keyword>
<gene>
    <name evidence="10" type="primary">murG</name>
    <name evidence="13" type="ORF">SAMN04488579_10730</name>
</gene>
<dbReference type="InterPro" id="IPR006009">
    <property type="entry name" value="GlcNAc_MurG"/>
</dbReference>
<comment type="caution">
    <text evidence="10">Lacks conserved residue(s) required for the propagation of feature annotation.</text>
</comment>
<evidence type="ECO:0000256" key="5">
    <source>
        <dbReference type="ARBA" id="ARBA00022960"/>
    </source>
</evidence>
<dbReference type="NCBIfam" id="TIGR01133">
    <property type="entry name" value="murG"/>
    <property type="match status" value="1"/>
</dbReference>
<organism evidence="13 14">
    <name type="scientific">Eubacterium barkeri</name>
    <name type="common">Clostridium barkeri</name>
    <dbReference type="NCBI Taxonomy" id="1528"/>
    <lineage>
        <taxon>Bacteria</taxon>
        <taxon>Bacillati</taxon>
        <taxon>Bacillota</taxon>
        <taxon>Clostridia</taxon>
        <taxon>Eubacteriales</taxon>
        <taxon>Eubacteriaceae</taxon>
        <taxon>Eubacterium</taxon>
    </lineage>
</organism>
<dbReference type="UniPathway" id="UPA00219"/>
<dbReference type="GO" id="GO:0005886">
    <property type="term" value="C:plasma membrane"/>
    <property type="evidence" value="ECO:0007669"/>
    <property type="project" value="UniProtKB-SubCell"/>
</dbReference>
<sequence>MKKILIAAGGTGGHIFPGLAIADQLKEKLPDSHITFVGSYVGMEKNIIPKYGYPMTFIRARGFERELSLETLAAVKGIFDSIRDSKKLLRSEKPDLVIGTGGFTCGMLVKEAAKMGIPTLIHEQNAYPGRSNRMLAKVVDRIGISFNEARDYFPEDKVFFAGNPVRGVFKTIDRGEMRNALHLGEDQRMVLAVGGSQGAESINRAMVELVGKDAESDRVFYHLTGKEQYDAVCQDYAKAGITIDGERLRVSPFSTEMQVLIGASDLVISRSGAMSIAELAASGTPSILIPYPMAAGDHQRVNAQAIVDLGGGIMIPDADLEGGRLMQVVEDLLADPVEMENMEAAVRAYGVIDADARIADEAMGLMV</sequence>
<dbReference type="PANTHER" id="PTHR21015:SF22">
    <property type="entry name" value="GLYCOSYLTRANSFERASE"/>
    <property type="match status" value="1"/>
</dbReference>
<dbReference type="Pfam" id="PF04101">
    <property type="entry name" value="Glyco_tran_28_C"/>
    <property type="match status" value="1"/>
</dbReference>
<keyword evidence="3 10" id="KW-0328">Glycosyltransferase</keyword>
<evidence type="ECO:0000256" key="10">
    <source>
        <dbReference type="HAMAP-Rule" id="MF_00033"/>
    </source>
</evidence>
<keyword evidence="2 10" id="KW-0132">Cell division</keyword>
<dbReference type="GO" id="GO:0071555">
    <property type="term" value="P:cell wall organization"/>
    <property type="evidence" value="ECO:0007669"/>
    <property type="project" value="UniProtKB-KW"/>
</dbReference>
<comment type="subcellular location">
    <subcellularLocation>
        <location evidence="10">Cell membrane</location>
        <topology evidence="10">Peripheral membrane protein</topology>
        <orientation evidence="10">Cytoplasmic side</orientation>
    </subcellularLocation>
</comment>
<comment type="catalytic activity">
    <reaction evidence="10">
        <text>di-trans,octa-cis-undecaprenyl diphospho-N-acetyl-alpha-D-muramoyl-L-alanyl-D-glutamyl-meso-2,6-diaminopimeloyl-D-alanyl-D-alanine + UDP-N-acetyl-alpha-D-glucosamine = di-trans,octa-cis-undecaprenyl diphospho-[N-acetyl-alpha-D-glucosaminyl-(1-&gt;4)]-N-acetyl-alpha-D-muramoyl-L-alanyl-D-glutamyl-meso-2,6-diaminopimeloyl-D-alanyl-D-alanine + UDP + H(+)</text>
        <dbReference type="Rhea" id="RHEA:31227"/>
        <dbReference type="ChEBI" id="CHEBI:15378"/>
        <dbReference type="ChEBI" id="CHEBI:57705"/>
        <dbReference type="ChEBI" id="CHEBI:58223"/>
        <dbReference type="ChEBI" id="CHEBI:61387"/>
        <dbReference type="ChEBI" id="CHEBI:61388"/>
        <dbReference type="EC" id="2.4.1.227"/>
    </reaction>
</comment>
<dbReference type="AlphaFoldDB" id="A0A1H3EEU5"/>
<dbReference type="Pfam" id="PF03033">
    <property type="entry name" value="Glyco_transf_28"/>
    <property type="match status" value="1"/>
</dbReference>
<evidence type="ECO:0000256" key="6">
    <source>
        <dbReference type="ARBA" id="ARBA00022984"/>
    </source>
</evidence>
<comment type="pathway">
    <text evidence="10">Cell wall biogenesis; peptidoglycan biosynthesis.</text>
</comment>
<evidence type="ECO:0000313" key="14">
    <source>
        <dbReference type="Proteomes" id="UP000199652"/>
    </source>
</evidence>
<feature type="binding site" evidence="10">
    <location>
        <position position="299"/>
    </location>
    <ligand>
        <name>UDP-N-acetyl-alpha-D-glucosamine</name>
        <dbReference type="ChEBI" id="CHEBI:57705"/>
    </ligand>
</feature>
<dbReference type="STRING" id="1528.SAMN04488579_10730"/>
<evidence type="ECO:0000256" key="7">
    <source>
        <dbReference type="ARBA" id="ARBA00023136"/>
    </source>
</evidence>
<dbReference type="Proteomes" id="UP000199652">
    <property type="component" value="Unassembled WGS sequence"/>
</dbReference>
<reference evidence="14" key="1">
    <citation type="submission" date="2016-10" db="EMBL/GenBank/DDBJ databases">
        <authorList>
            <person name="Varghese N."/>
            <person name="Submissions S."/>
        </authorList>
    </citation>
    <scope>NUCLEOTIDE SEQUENCE [LARGE SCALE GENOMIC DNA]</scope>
    <source>
        <strain evidence="14">VPI 5359</strain>
    </source>
</reference>
<dbReference type="GO" id="GO:0051301">
    <property type="term" value="P:cell division"/>
    <property type="evidence" value="ECO:0007669"/>
    <property type="project" value="UniProtKB-KW"/>
</dbReference>
<evidence type="ECO:0000259" key="11">
    <source>
        <dbReference type="Pfam" id="PF03033"/>
    </source>
</evidence>
<dbReference type="GO" id="GO:0005975">
    <property type="term" value="P:carbohydrate metabolic process"/>
    <property type="evidence" value="ECO:0007669"/>
    <property type="project" value="InterPro"/>
</dbReference>
<keyword evidence="1 10" id="KW-1003">Cell membrane</keyword>
<dbReference type="GO" id="GO:0008360">
    <property type="term" value="P:regulation of cell shape"/>
    <property type="evidence" value="ECO:0007669"/>
    <property type="project" value="UniProtKB-KW"/>
</dbReference>
<evidence type="ECO:0000256" key="4">
    <source>
        <dbReference type="ARBA" id="ARBA00022679"/>
    </source>
</evidence>
<comment type="similarity">
    <text evidence="10">Belongs to the glycosyltransferase 28 family. MurG subfamily.</text>
</comment>
<keyword evidence="4 10" id="KW-0808">Transferase</keyword>
<feature type="binding site" evidence="10">
    <location>
        <begin position="11"/>
        <end position="13"/>
    </location>
    <ligand>
        <name>UDP-N-acetyl-alpha-D-glucosamine</name>
        <dbReference type="ChEBI" id="CHEBI:57705"/>
    </ligand>
</feature>
<name>A0A1H3EEU5_EUBBA</name>
<evidence type="ECO:0000259" key="12">
    <source>
        <dbReference type="Pfam" id="PF04101"/>
    </source>
</evidence>
<keyword evidence="7 10" id="KW-0472">Membrane</keyword>
<proteinExistence type="inferred from homology"/>